<evidence type="ECO:0000259" key="6">
    <source>
        <dbReference type="PROSITE" id="PS50940"/>
    </source>
</evidence>
<feature type="transmembrane region" description="Helical" evidence="4">
    <location>
        <begin position="1290"/>
        <end position="1307"/>
    </location>
</feature>
<feature type="transmembrane region" description="Helical" evidence="4">
    <location>
        <begin position="1351"/>
        <end position="1372"/>
    </location>
</feature>
<sequence>MVCEYYYTGRDVTKVGVVITDGKSSNVSRTANEARMARQEGVHVLAIGVGSQYFQQELNNIASSAASVFTAQNITDLTDNITAAIHNVICPSGKSINTSVFTAQNISDLTDTITAAIYDVICPSGKSIVTSVFTAQNISDLIDTITAAIYDVICPPGRSINTSVFTAQNISDLTDTITVAIYDVICPPGKSINTSVFTAQNISDLTDTITAVIYDVICPSDLTDTITAAIHDVICPSGKSIVTSVFSAKNITDLTDTITAAIFDIICPSATTDDTYYYIPMDEIEDGVIVNPSGLTPQISGIPVLVPGVLGSALELNTSSDFLRVTGANSNTCFGNLDSCSNGFTIAVWVNFNGFGGTQNVLISNGATTSHSNGISMLYTNGRMQWIFRMKTGRTWSVSGNNILSGRWYHVVVTWSLANGLTLYIDGREVAGIVESVLSTEALISHNNVSIIKSIAYTSPNFKRPSSSVPSLNEFQIGQSNHSVMSHDSSVLTVDEFQFWSMILMYDQLREMGAIYTIYLPMDQIHNGELISYGVETTMIGNVRLSSGKIGNALDLSGSGEYIHLGNFANSCLGNTSLCMYGFTVAFWLNIKTLPQNGYIISTGSNGISIYLNQLSLFVAVQNGDYQWMTSVSDLAEGLWYFIEVTWTETSGVSLFIDQTFVASSNNGVYVTSTPSPFQLFYIGLGNSDDVENYAAVQIDDLTVYNAQRELLLALDFIIRGDVQLVAGKVGQALKITGTGTAKLSPGTGCYGNLDFCRHGFLLSLWINFLELQNSMTYLSSDKNGIRVDFYDGNLRITVETSTRWWQIVTSSIHVNTWYNVEVTWTDEFGLKLYLNNKLVAYQPLAEDKIDGSTNITASNAFKFGQSSTGSSAIFDEMEFWEASHQTSPPTTHAPHTGAPVVTTPDADGLSGGSDNAFDCPDCMIVGGHGFWSHPTSCNKYLEITEDVEGNRIYTVRKCRDGLFWDQYVTTCRLPENVNCANDPCKTLPIISYDVKDVCSAYVLCAGGRSVRACCPNRERYVAGQGCVTDPTCTDTCGETDDTHLISPQECDKRAHPTDADYYIQSPGEGHGDIVRRCAPGTLFNEASCMCDILDTSPQTDSLAGCNPTGNFTFDSNQGGNFAHDNVVFANGEALYNGAGYINLYRFANDDFGEKLVIRIKATPSSQGSVLHALLTNCVDAVGQRFSLAIILYRLFPYISGSVLHALLTNCVDAVGQRFSLVIILYRLFPYISGSVLQALFTNCVDAVGQRFSLAILLYRLFPYISGSVLQALFTNCVDAVGQRFSLAILLYRLFPYISGSVLQALFTNCVDAVGQRFRLAFLLYRLFPYISGSVLQALFTNCVDAVGQRFSLVILLYRLFPYISGSVLQALFTNCVDAVGQRFSLAILLYRLFPYISGSVLQALFTNCVDAVGQRFSLVILLYRLFPYISGSVLQALFTNCVDAVGQRFSLVIILYRLFPYISGSVLQALFTNCVDAVGQRFSLAYLLYRLFPYISGSVLQALFTNCVDAVGQRFSLAILLYQLFPYISGSVLQALFTNCVDAVGQRFSLAIILYRLFPYISGSVLQALFTNCVDAVGQRFSLAILLNRLFPYISGRVLQALFTNCVDAVVQRFSLAILLNRLFPYISGRVLQALFTNCVDAALFTNCVDAVGQRFSLAILLYRLFPYISGSVLQALFTNCVDAVGQRFSLAILLNRLFPYISGSVLQALFTNCVDAVGQRFSLAILLYRLFPYISGSVLQALFTNCVDAVGQRFSLAILLERFNGNNVVFFTETDLADGSTPTTMRTIRVPYTPDAVNEIIYIYDGSYLTGVVNGVKIQAALRGNILMRRSGLVIGAGSDLDYYTGSVDEVQIYKDCYPSYAEAERTP</sequence>
<dbReference type="Gene3D" id="3.40.50.410">
    <property type="entry name" value="von Willebrand factor, type A domain"/>
    <property type="match status" value="1"/>
</dbReference>
<gene>
    <name evidence="7" type="ORF">MAR_003123</name>
</gene>
<name>A0ABY7G534_MYAAR</name>
<dbReference type="InterPro" id="IPR002035">
    <property type="entry name" value="VWF_A"/>
</dbReference>
<dbReference type="InterPro" id="IPR002557">
    <property type="entry name" value="Chitin-bd_dom"/>
</dbReference>
<dbReference type="InterPro" id="IPR050525">
    <property type="entry name" value="ECM_Assembly_Org"/>
</dbReference>
<dbReference type="PROSITE" id="PS50234">
    <property type="entry name" value="VWFA"/>
    <property type="match status" value="1"/>
</dbReference>
<evidence type="ECO:0000256" key="3">
    <source>
        <dbReference type="SAM" id="MobiDB-lite"/>
    </source>
</evidence>
<dbReference type="InterPro" id="IPR036508">
    <property type="entry name" value="Chitin-bd_dom_sf"/>
</dbReference>
<comment type="similarity">
    <text evidence="2">Belongs to the fibril-associated collagens with interrupted helices (FACIT) family.</text>
</comment>
<dbReference type="SMART" id="SM00494">
    <property type="entry name" value="ChtBD2"/>
    <property type="match status" value="3"/>
</dbReference>
<evidence type="ECO:0000313" key="8">
    <source>
        <dbReference type="Proteomes" id="UP001164746"/>
    </source>
</evidence>
<dbReference type="InterPro" id="IPR013320">
    <property type="entry name" value="ConA-like_dom_sf"/>
</dbReference>
<feature type="transmembrane region" description="Helical" evidence="4">
    <location>
        <begin position="1484"/>
        <end position="1504"/>
    </location>
</feature>
<feature type="region of interest" description="Disordered" evidence="3">
    <location>
        <begin position="885"/>
        <end position="906"/>
    </location>
</feature>
<feature type="domain" description="Chitin-binding type-2" evidence="6">
    <location>
        <begin position="917"/>
        <end position="982"/>
    </location>
</feature>
<feature type="transmembrane region" description="Helical" evidence="4">
    <location>
        <begin position="1417"/>
        <end position="1438"/>
    </location>
</feature>
<evidence type="ECO:0000256" key="2">
    <source>
        <dbReference type="ARBA" id="ARBA00049648"/>
    </source>
</evidence>
<feature type="transmembrane region" description="Helical" evidence="4">
    <location>
        <begin position="1384"/>
        <end position="1405"/>
    </location>
</feature>
<dbReference type="SUPFAM" id="SSF57625">
    <property type="entry name" value="Invertebrate chitin-binding proteins"/>
    <property type="match status" value="1"/>
</dbReference>
<feature type="transmembrane region" description="Helical" evidence="4">
    <location>
        <begin position="1516"/>
        <end position="1537"/>
    </location>
</feature>
<feature type="domain" description="VWFA" evidence="5">
    <location>
        <begin position="1"/>
        <end position="85"/>
    </location>
</feature>
<dbReference type="PANTHER" id="PTHR24020:SF20">
    <property type="entry name" value="PH DOMAIN-CONTAINING PROTEIN"/>
    <property type="match status" value="1"/>
</dbReference>
<evidence type="ECO:0000259" key="5">
    <source>
        <dbReference type="PROSITE" id="PS50234"/>
    </source>
</evidence>
<feature type="compositionally biased region" description="Low complexity" evidence="3">
    <location>
        <begin position="887"/>
        <end position="900"/>
    </location>
</feature>
<feature type="transmembrane region" description="Helical" evidence="4">
    <location>
        <begin position="1549"/>
        <end position="1571"/>
    </location>
</feature>
<evidence type="ECO:0000256" key="4">
    <source>
        <dbReference type="SAM" id="Phobius"/>
    </source>
</evidence>
<dbReference type="SUPFAM" id="SSF49899">
    <property type="entry name" value="Concanavalin A-like lectins/glucanases"/>
    <property type="match status" value="3"/>
</dbReference>
<keyword evidence="8" id="KW-1185">Reference proteome</keyword>
<feature type="transmembrane region" description="Helical" evidence="4">
    <location>
        <begin position="1327"/>
        <end position="1344"/>
    </location>
</feature>
<feature type="transmembrane region" description="Helical" evidence="4">
    <location>
        <begin position="1219"/>
        <end position="1241"/>
    </location>
</feature>
<accession>A0ABY7G534</accession>
<keyword evidence="4" id="KW-0812">Transmembrane</keyword>
<dbReference type="Gene3D" id="2.170.140.10">
    <property type="entry name" value="Chitin binding domain"/>
    <property type="match status" value="1"/>
</dbReference>
<feature type="transmembrane region" description="Helical" evidence="4">
    <location>
        <begin position="1261"/>
        <end position="1278"/>
    </location>
</feature>
<keyword evidence="4" id="KW-0472">Membrane</keyword>
<dbReference type="Proteomes" id="UP001164746">
    <property type="component" value="Chromosome 16"/>
</dbReference>
<keyword evidence="4" id="KW-1133">Transmembrane helix</keyword>
<evidence type="ECO:0000256" key="1">
    <source>
        <dbReference type="ARBA" id="ARBA00023278"/>
    </source>
</evidence>
<reference evidence="7" key="1">
    <citation type="submission" date="2022-11" db="EMBL/GenBank/DDBJ databases">
        <title>Centuries of genome instability and evolution in soft-shell clam transmissible cancer (bioRxiv).</title>
        <authorList>
            <person name="Hart S.F.M."/>
            <person name="Yonemitsu M.A."/>
            <person name="Giersch R.M."/>
            <person name="Beal B.F."/>
            <person name="Arriagada G."/>
            <person name="Davis B.W."/>
            <person name="Ostrander E.A."/>
            <person name="Goff S.P."/>
            <person name="Metzger M.J."/>
        </authorList>
    </citation>
    <scope>NUCLEOTIDE SEQUENCE</scope>
    <source>
        <strain evidence="7">MELC-2E11</strain>
        <tissue evidence="7">Siphon/mantle</tissue>
    </source>
</reference>
<protein>
    <submittedName>
        <fullName evidence="7">PIF-like protein</fullName>
    </submittedName>
</protein>
<dbReference type="PANTHER" id="PTHR24020">
    <property type="entry name" value="COLLAGEN ALPHA"/>
    <property type="match status" value="1"/>
</dbReference>
<evidence type="ECO:0000313" key="7">
    <source>
        <dbReference type="EMBL" id="WAR29555.1"/>
    </source>
</evidence>
<dbReference type="InterPro" id="IPR036465">
    <property type="entry name" value="vWFA_dom_sf"/>
</dbReference>
<dbReference type="Pfam" id="PF00092">
    <property type="entry name" value="VWA"/>
    <property type="match status" value="1"/>
</dbReference>
<organism evidence="7 8">
    <name type="scientific">Mya arenaria</name>
    <name type="common">Soft-shell clam</name>
    <dbReference type="NCBI Taxonomy" id="6604"/>
    <lineage>
        <taxon>Eukaryota</taxon>
        <taxon>Metazoa</taxon>
        <taxon>Spiralia</taxon>
        <taxon>Lophotrochozoa</taxon>
        <taxon>Mollusca</taxon>
        <taxon>Bivalvia</taxon>
        <taxon>Autobranchia</taxon>
        <taxon>Heteroconchia</taxon>
        <taxon>Euheterodonta</taxon>
        <taxon>Imparidentia</taxon>
        <taxon>Neoheterodontei</taxon>
        <taxon>Myida</taxon>
        <taxon>Myoidea</taxon>
        <taxon>Myidae</taxon>
        <taxon>Mya</taxon>
    </lineage>
</organism>
<feature type="transmembrane region" description="Helical" evidence="4">
    <location>
        <begin position="1450"/>
        <end position="1472"/>
    </location>
</feature>
<keyword evidence="1" id="KW-0379">Hydroxylation</keyword>
<feature type="transmembrane region" description="Helical" evidence="4">
    <location>
        <begin position="1186"/>
        <end position="1207"/>
    </location>
</feature>
<proteinExistence type="inferred from homology"/>
<dbReference type="PROSITE" id="PS50940">
    <property type="entry name" value="CHIT_BIND_II"/>
    <property type="match status" value="1"/>
</dbReference>
<dbReference type="EMBL" id="CP111027">
    <property type="protein sequence ID" value="WAR29555.1"/>
    <property type="molecule type" value="Genomic_DNA"/>
</dbReference>
<dbReference type="Pfam" id="PF13385">
    <property type="entry name" value="Laminin_G_3"/>
    <property type="match status" value="3"/>
</dbReference>
<dbReference type="Gene3D" id="2.60.120.200">
    <property type="match status" value="3"/>
</dbReference>
<dbReference type="SUPFAM" id="SSF53300">
    <property type="entry name" value="vWA-like"/>
    <property type="match status" value="1"/>
</dbReference>